<dbReference type="Proteomes" id="UP000826271">
    <property type="component" value="Unassembled WGS sequence"/>
</dbReference>
<accession>A0AAV6WHC5</accession>
<sequence>MDANCGKIKDVYIGSALVDMDANCGKIKIARCLFDRIPNCNLVCWNVMLGANSMHGKARETIEIFHLMQKCGQKPDPEMGNKKAASQVRFHNAMITKQGKRMPAAKVWGRSRTGQAHGPAAGNGPAPGQGNNLAEGNMPAVGNGVAEANVHAGGIAEANVYAGEIAEENVPAGGDGTAAENVPAGGDGTL</sequence>
<evidence type="ECO:0008006" key="6">
    <source>
        <dbReference type="Google" id="ProtNLM"/>
    </source>
</evidence>
<protein>
    <recommendedName>
        <fullName evidence="6">Pentatricopeptide repeat-containing protein</fullName>
    </recommendedName>
</protein>
<dbReference type="EMBL" id="WHWC01000014">
    <property type="protein sequence ID" value="KAG8370541.1"/>
    <property type="molecule type" value="Genomic_DNA"/>
</dbReference>
<evidence type="ECO:0000256" key="1">
    <source>
        <dbReference type="ARBA" id="ARBA00022737"/>
    </source>
</evidence>
<keyword evidence="1" id="KW-0677">Repeat</keyword>
<reference evidence="4" key="1">
    <citation type="submission" date="2019-10" db="EMBL/GenBank/DDBJ databases">
        <authorList>
            <person name="Zhang R."/>
            <person name="Pan Y."/>
            <person name="Wang J."/>
            <person name="Ma R."/>
            <person name="Yu S."/>
        </authorList>
    </citation>
    <scope>NUCLEOTIDE SEQUENCE</scope>
    <source>
        <strain evidence="4">LA-IB0</strain>
        <tissue evidence="4">Leaf</tissue>
    </source>
</reference>
<dbReference type="GO" id="GO:0003723">
    <property type="term" value="F:RNA binding"/>
    <property type="evidence" value="ECO:0007669"/>
    <property type="project" value="InterPro"/>
</dbReference>
<feature type="region of interest" description="Disordered" evidence="3">
    <location>
        <begin position="111"/>
        <end position="137"/>
    </location>
</feature>
<feature type="compositionally biased region" description="Low complexity" evidence="3">
    <location>
        <begin position="114"/>
        <end position="132"/>
    </location>
</feature>
<organism evidence="4 5">
    <name type="scientific">Buddleja alternifolia</name>
    <dbReference type="NCBI Taxonomy" id="168488"/>
    <lineage>
        <taxon>Eukaryota</taxon>
        <taxon>Viridiplantae</taxon>
        <taxon>Streptophyta</taxon>
        <taxon>Embryophyta</taxon>
        <taxon>Tracheophyta</taxon>
        <taxon>Spermatophyta</taxon>
        <taxon>Magnoliopsida</taxon>
        <taxon>eudicotyledons</taxon>
        <taxon>Gunneridae</taxon>
        <taxon>Pentapetalae</taxon>
        <taxon>asterids</taxon>
        <taxon>lamiids</taxon>
        <taxon>Lamiales</taxon>
        <taxon>Scrophulariaceae</taxon>
        <taxon>Buddlejeae</taxon>
        <taxon>Buddleja</taxon>
    </lineage>
</organism>
<dbReference type="PROSITE" id="PS51375">
    <property type="entry name" value="PPR"/>
    <property type="match status" value="1"/>
</dbReference>
<evidence type="ECO:0000256" key="3">
    <source>
        <dbReference type="SAM" id="MobiDB-lite"/>
    </source>
</evidence>
<comment type="caution">
    <text evidence="4">The sequence shown here is derived from an EMBL/GenBank/DDBJ whole genome shotgun (WGS) entry which is preliminary data.</text>
</comment>
<dbReference type="AlphaFoldDB" id="A0AAV6WHC5"/>
<feature type="region of interest" description="Disordered" evidence="3">
    <location>
        <begin position="170"/>
        <end position="190"/>
    </location>
</feature>
<dbReference type="InterPro" id="IPR011990">
    <property type="entry name" value="TPR-like_helical_dom_sf"/>
</dbReference>
<evidence type="ECO:0000256" key="2">
    <source>
        <dbReference type="PROSITE-ProRule" id="PRU00708"/>
    </source>
</evidence>
<gene>
    <name evidence="4" type="ORF">BUALT_Bualt14G0127700</name>
</gene>
<feature type="repeat" description="PPR" evidence="2">
    <location>
        <begin position="41"/>
        <end position="75"/>
    </location>
</feature>
<evidence type="ECO:0000313" key="5">
    <source>
        <dbReference type="Proteomes" id="UP000826271"/>
    </source>
</evidence>
<proteinExistence type="predicted"/>
<dbReference type="InterPro" id="IPR046960">
    <property type="entry name" value="PPR_At4g14850-like_plant"/>
</dbReference>
<dbReference type="PANTHER" id="PTHR47926:SF386">
    <property type="entry name" value="PENTATRICOPEPTIDE REPEAT-CONTAINING PROTEIN"/>
    <property type="match status" value="1"/>
</dbReference>
<keyword evidence="5" id="KW-1185">Reference proteome</keyword>
<dbReference type="GO" id="GO:0009451">
    <property type="term" value="P:RNA modification"/>
    <property type="evidence" value="ECO:0007669"/>
    <property type="project" value="InterPro"/>
</dbReference>
<dbReference type="PANTHER" id="PTHR47926">
    <property type="entry name" value="PENTATRICOPEPTIDE REPEAT-CONTAINING PROTEIN"/>
    <property type="match status" value="1"/>
</dbReference>
<evidence type="ECO:0000313" key="4">
    <source>
        <dbReference type="EMBL" id="KAG8370541.1"/>
    </source>
</evidence>
<name>A0AAV6WHC5_9LAMI</name>
<dbReference type="InterPro" id="IPR002885">
    <property type="entry name" value="PPR_rpt"/>
</dbReference>
<dbReference type="Gene3D" id="1.25.40.10">
    <property type="entry name" value="Tetratricopeptide repeat domain"/>
    <property type="match status" value="1"/>
</dbReference>